<dbReference type="EnsemblMetazoa" id="ACOM040775-RA">
    <property type="protein sequence ID" value="ACOM040775-PA.1"/>
    <property type="gene ID" value="ACOM040775"/>
</dbReference>
<name>A0A8W7Q0K4_ANOCL</name>
<reference evidence="2" key="1">
    <citation type="submission" date="2022-08" db="UniProtKB">
        <authorList>
            <consortium name="EnsemblMetazoa"/>
        </authorList>
    </citation>
    <scope>IDENTIFICATION</scope>
</reference>
<proteinExistence type="predicted"/>
<keyword evidence="1" id="KW-0812">Transmembrane</keyword>
<sequence>MSRSPYRNVLSGFVSKHTSSMRTTAPSSDFSTFSLNWPPRAWASILMCVYTVVCINTRCVTSQYSTYEMSRSPYRNVLSGFVSKHTSSMRYVFLLYRVSTTAPSSDFSTFSLNWPPRAWASILMCVYTVVCISTRCVTSQIIRRRAIRIGRIVIKVGGIDNALYLRQDRRRQ</sequence>
<organism evidence="2">
    <name type="scientific">Anopheles coluzzii</name>
    <name type="common">African malaria mosquito</name>
    <dbReference type="NCBI Taxonomy" id="1518534"/>
    <lineage>
        <taxon>Eukaryota</taxon>
        <taxon>Metazoa</taxon>
        <taxon>Ecdysozoa</taxon>
        <taxon>Arthropoda</taxon>
        <taxon>Hexapoda</taxon>
        <taxon>Insecta</taxon>
        <taxon>Pterygota</taxon>
        <taxon>Neoptera</taxon>
        <taxon>Endopterygota</taxon>
        <taxon>Diptera</taxon>
        <taxon>Nematocera</taxon>
        <taxon>Culicoidea</taxon>
        <taxon>Culicidae</taxon>
        <taxon>Anophelinae</taxon>
        <taxon>Anopheles</taxon>
    </lineage>
</organism>
<protein>
    <submittedName>
        <fullName evidence="2">Uncharacterized protein</fullName>
    </submittedName>
</protein>
<dbReference type="Proteomes" id="UP000075882">
    <property type="component" value="Unassembled WGS sequence"/>
</dbReference>
<dbReference type="AlphaFoldDB" id="A0A8W7Q0K4"/>
<accession>A0A8W7Q0K4</accession>
<evidence type="ECO:0000256" key="1">
    <source>
        <dbReference type="SAM" id="Phobius"/>
    </source>
</evidence>
<keyword evidence="1" id="KW-0472">Membrane</keyword>
<evidence type="ECO:0000313" key="2">
    <source>
        <dbReference type="EnsemblMetazoa" id="ACOM040775-PA.1"/>
    </source>
</evidence>
<keyword evidence="1" id="KW-1133">Transmembrane helix</keyword>
<feature type="transmembrane region" description="Helical" evidence="1">
    <location>
        <begin position="118"/>
        <end position="138"/>
    </location>
</feature>